<feature type="non-terminal residue" evidence="1">
    <location>
        <position position="1"/>
    </location>
</feature>
<comment type="caution">
    <text evidence="1">The sequence shown here is derived from an EMBL/GenBank/DDBJ whole genome shotgun (WGS) entry which is preliminary data.</text>
</comment>
<dbReference type="EMBL" id="CAJVPW010056623">
    <property type="protein sequence ID" value="CAG8775206.1"/>
    <property type="molecule type" value="Genomic_DNA"/>
</dbReference>
<organism evidence="1 2">
    <name type="scientific">Cetraspora pellucida</name>
    <dbReference type="NCBI Taxonomy" id="1433469"/>
    <lineage>
        <taxon>Eukaryota</taxon>
        <taxon>Fungi</taxon>
        <taxon>Fungi incertae sedis</taxon>
        <taxon>Mucoromycota</taxon>
        <taxon>Glomeromycotina</taxon>
        <taxon>Glomeromycetes</taxon>
        <taxon>Diversisporales</taxon>
        <taxon>Gigasporaceae</taxon>
        <taxon>Cetraspora</taxon>
    </lineage>
</organism>
<gene>
    <name evidence="1" type="ORF">SPELUC_LOCUS16025</name>
</gene>
<sequence>RISIVLKYNDLDETTRAQIWRVFLDRADGKDKSQVDIEKLKKRRLNGREIKTAVRMAKALATNSDPPNPSAIITTSLLENILDISDISLKEI</sequence>
<evidence type="ECO:0000313" key="2">
    <source>
        <dbReference type="Proteomes" id="UP000789366"/>
    </source>
</evidence>
<protein>
    <submittedName>
        <fullName evidence="1">15383_t:CDS:1</fullName>
    </submittedName>
</protein>
<name>A0ACA9R3K8_9GLOM</name>
<reference evidence="1" key="1">
    <citation type="submission" date="2021-06" db="EMBL/GenBank/DDBJ databases">
        <authorList>
            <person name="Kallberg Y."/>
            <person name="Tangrot J."/>
            <person name="Rosling A."/>
        </authorList>
    </citation>
    <scope>NUCLEOTIDE SEQUENCE</scope>
    <source>
        <strain evidence="1">28 12/20/2015</strain>
    </source>
</reference>
<evidence type="ECO:0000313" key="1">
    <source>
        <dbReference type="EMBL" id="CAG8775206.1"/>
    </source>
</evidence>
<accession>A0ACA9R3K8</accession>
<keyword evidence="2" id="KW-1185">Reference proteome</keyword>
<dbReference type="Proteomes" id="UP000789366">
    <property type="component" value="Unassembled WGS sequence"/>
</dbReference>
<proteinExistence type="predicted"/>